<dbReference type="CDD" id="cd00371">
    <property type="entry name" value="HMA"/>
    <property type="match status" value="1"/>
</dbReference>
<name>A0A495MIJ2_9FLAO</name>
<comment type="caution">
    <text evidence="3">The sequence shown here is derived from an EMBL/GenBank/DDBJ whole genome shotgun (WGS) entry which is preliminary data.</text>
</comment>
<protein>
    <submittedName>
        <fullName evidence="3">Copper chaperone CopZ</fullName>
    </submittedName>
</protein>
<dbReference type="InterPro" id="IPR036163">
    <property type="entry name" value="HMA_dom_sf"/>
</dbReference>
<dbReference type="AlphaFoldDB" id="A0A495MIJ2"/>
<reference evidence="3 4" key="1">
    <citation type="submission" date="2018-10" db="EMBL/GenBank/DDBJ databases">
        <title>Genomic Encyclopedia of Archaeal and Bacterial Type Strains, Phase II (KMG-II): from individual species to whole genera.</title>
        <authorList>
            <person name="Goeker M."/>
        </authorList>
    </citation>
    <scope>NUCLEOTIDE SEQUENCE [LARGE SCALE GENOMIC DNA]</scope>
    <source>
        <strain evidence="3 4">DSM 29537</strain>
    </source>
</reference>
<sequence length="113" mass="12740">MKKILIVLFISLLGFTSQAQEKKSKNAKHTVEVQGNCEMCKKRIEKAAFSVSGVKSATWSPDDKQLHLILNEEKTSDLEVQKAIAKVGHDTEKVKATDEDYKKLHTCCAYDRN</sequence>
<evidence type="ECO:0000259" key="2">
    <source>
        <dbReference type="PROSITE" id="PS50846"/>
    </source>
</evidence>
<dbReference type="Gene3D" id="3.30.70.100">
    <property type="match status" value="1"/>
</dbReference>
<dbReference type="Proteomes" id="UP000277579">
    <property type="component" value="Unassembled WGS sequence"/>
</dbReference>
<accession>A0A495MIJ2</accession>
<feature type="signal peptide" evidence="1">
    <location>
        <begin position="1"/>
        <end position="19"/>
    </location>
</feature>
<keyword evidence="4" id="KW-1185">Reference proteome</keyword>
<dbReference type="InterPro" id="IPR006121">
    <property type="entry name" value="HMA_dom"/>
</dbReference>
<evidence type="ECO:0000313" key="3">
    <source>
        <dbReference type="EMBL" id="RKS25794.1"/>
    </source>
</evidence>
<dbReference type="SUPFAM" id="SSF55008">
    <property type="entry name" value="HMA, heavy metal-associated domain"/>
    <property type="match status" value="1"/>
</dbReference>
<keyword evidence="1" id="KW-0732">Signal</keyword>
<proteinExistence type="predicted"/>
<evidence type="ECO:0000313" key="4">
    <source>
        <dbReference type="Proteomes" id="UP000277579"/>
    </source>
</evidence>
<gene>
    <name evidence="3" type="ORF">CLV94_0838</name>
</gene>
<feature type="chain" id="PRO_5019774241" evidence="1">
    <location>
        <begin position="20"/>
        <end position="113"/>
    </location>
</feature>
<dbReference type="GO" id="GO:0046872">
    <property type="term" value="F:metal ion binding"/>
    <property type="evidence" value="ECO:0007669"/>
    <property type="project" value="InterPro"/>
</dbReference>
<organism evidence="3 4">
    <name type="scientific">Flavobacterium endophyticum</name>
    <dbReference type="NCBI Taxonomy" id="1540163"/>
    <lineage>
        <taxon>Bacteria</taxon>
        <taxon>Pseudomonadati</taxon>
        <taxon>Bacteroidota</taxon>
        <taxon>Flavobacteriia</taxon>
        <taxon>Flavobacteriales</taxon>
        <taxon>Flavobacteriaceae</taxon>
        <taxon>Flavobacterium</taxon>
    </lineage>
</organism>
<dbReference type="RefSeq" id="WP_121375169.1">
    <property type="nucleotide sequence ID" value="NZ_RBLC01000001.1"/>
</dbReference>
<feature type="domain" description="HMA" evidence="2">
    <location>
        <begin position="24"/>
        <end position="92"/>
    </location>
</feature>
<evidence type="ECO:0000256" key="1">
    <source>
        <dbReference type="SAM" id="SignalP"/>
    </source>
</evidence>
<dbReference type="PROSITE" id="PS50846">
    <property type="entry name" value="HMA_2"/>
    <property type="match status" value="1"/>
</dbReference>
<dbReference type="EMBL" id="RBLC01000001">
    <property type="protein sequence ID" value="RKS25794.1"/>
    <property type="molecule type" value="Genomic_DNA"/>
</dbReference>
<dbReference type="OrthoDB" id="5513217at2"/>